<protein>
    <submittedName>
        <fullName evidence="1">Uncharacterized protein</fullName>
    </submittedName>
</protein>
<gene>
    <name evidence="1" type="ORF">FHS74_005835</name>
</gene>
<dbReference type="Proteomes" id="UP000539175">
    <property type="component" value="Unassembled WGS sequence"/>
</dbReference>
<proteinExistence type="predicted"/>
<sequence>MTWSSGQGAALSLTVVFTGLPRITPRKPKSRISRATVQRATAWSSRLNWCQTLRTP</sequence>
<evidence type="ECO:0000313" key="2">
    <source>
        <dbReference type="Proteomes" id="UP000539175"/>
    </source>
</evidence>
<dbReference type="EMBL" id="JACIIZ010000028">
    <property type="protein sequence ID" value="MBB6255236.1"/>
    <property type="molecule type" value="Genomic_DNA"/>
</dbReference>
<evidence type="ECO:0000313" key="1">
    <source>
        <dbReference type="EMBL" id="MBB6255236.1"/>
    </source>
</evidence>
<name>A0A7X0B591_9PROT</name>
<keyword evidence="2" id="KW-1185">Reference proteome</keyword>
<dbReference type="AlphaFoldDB" id="A0A7X0B591"/>
<reference evidence="1 2" key="1">
    <citation type="submission" date="2020-08" db="EMBL/GenBank/DDBJ databases">
        <title>Genomic Encyclopedia of Type Strains, Phase IV (KMG-IV): sequencing the most valuable type-strain genomes for metagenomic binning, comparative biology and taxonomic classification.</title>
        <authorList>
            <person name="Goeker M."/>
        </authorList>
    </citation>
    <scope>NUCLEOTIDE SEQUENCE [LARGE SCALE GENOMIC DNA]</scope>
    <source>
        <strain evidence="1 2">DSM 22198</strain>
    </source>
</reference>
<organism evidence="1 2">
    <name type="scientific">Nitrospirillum iridis</name>
    <dbReference type="NCBI Taxonomy" id="765888"/>
    <lineage>
        <taxon>Bacteria</taxon>
        <taxon>Pseudomonadati</taxon>
        <taxon>Pseudomonadota</taxon>
        <taxon>Alphaproteobacteria</taxon>
        <taxon>Rhodospirillales</taxon>
        <taxon>Azospirillaceae</taxon>
        <taxon>Nitrospirillum</taxon>
    </lineage>
</organism>
<comment type="caution">
    <text evidence="1">The sequence shown here is derived from an EMBL/GenBank/DDBJ whole genome shotgun (WGS) entry which is preliminary data.</text>
</comment>
<accession>A0A7X0B591</accession>